<proteinExistence type="predicted"/>
<dbReference type="Gene3D" id="3.40.50.2000">
    <property type="entry name" value="Glycogen Phosphorylase B"/>
    <property type="match status" value="2"/>
</dbReference>
<evidence type="ECO:0000256" key="1">
    <source>
        <dbReference type="SAM" id="MobiDB-lite"/>
    </source>
</evidence>
<accession>A0ABU7Z1U9</accession>
<keyword evidence="3" id="KW-0808">Transferase</keyword>
<organism evidence="3 4">
    <name type="scientific">Novilysobacter erysipheiresistens</name>
    <dbReference type="NCBI Taxonomy" id="1749332"/>
    <lineage>
        <taxon>Bacteria</taxon>
        <taxon>Pseudomonadati</taxon>
        <taxon>Pseudomonadota</taxon>
        <taxon>Gammaproteobacteria</taxon>
        <taxon>Lysobacterales</taxon>
        <taxon>Lysobacteraceae</taxon>
        <taxon>Novilysobacter</taxon>
    </lineage>
</organism>
<protein>
    <submittedName>
        <fullName evidence="3">Glycosyltransferase</fullName>
        <ecNumber evidence="3">2.4.-.-</ecNumber>
    </submittedName>
</protein>
<dbReference type="Proteomes" id="UP001355056">
    <property type="component" value="Unassembled WGS sequence"/>
</dbReference>
<evidence type="ECO:0000313" key="4">
    <source>
        <dbReference type="Proteomes" id="UP001355056"/>
    </source>
</evidence>
<gene>
    <name evidence="3" type="ORF">SNE34_14360</name>
</gene>
<sequence length="443" mass="49312">MTTTLTSDFTPMRILLIAYEFPPSASPQSLRWAYLSRELHRQGHEVHVLTIDLGGSTPGLPALPAGVTVHRTYPGPVRGLVAMRRRYRERKQAPAAASVPSTTSPAAAAPSRGGWKHRVSAALQRVGEHLWFPDLRGEWHARARVRLDELLAQLQPDVVISSHEPATTLQLGLRAKKSEFRWIADLADPVLAPYTLPRWQDKARKLEADVCNLADHVLVTTPSARRLLIERHAGSTPITVLTQGFDDSKCLPIGHVDIDPDRLELLYTGSFYRFRTAEILLRAVLETPGVRLNVATIHAPDELLAASRRNPERVRLLGFLPHLDALAWQRRADVLVNLSNSDPSQVPGKCYEYMGAGRPILHLGDDADDAVANQVRAHDRGWVCPPESSAVASKLRQLVQRRSEGRLEEGLSLDREGVSEFGWSRLAGQLEQVLRDCCVRENR</sequence>
<keyword evidence="4" id="KW-1185">Reference proteome</keyword>
<reference evidence="3 4" key="1">
    <citation type="journal article" date="2016" name="Int. J. Syst. Evol. Microbiol.">
        <title>Lysobacter erysipheiresistens sp. nov., an antagonist of powdery mildew, isolated from tobacco-cultivated soil.</title>
        <authorList>
            <person name="Xie B."/>
            <person name="Li T."/>
            <person name="Lin X."/>
            <person name="Wang C.J."/>
            <person name="Chen Y.J."/>
            <person name="Liu W.J."/>
            <person name="Zhao Z.W."/>
        </authorList>
    </citation>
    <scope>NUCLEOTIDE SEQUENCE [LARGE SCALE GENOMIC DNA]</scope>
    <source>
        <strain evidence="3 4">RS-LYSO-3</strain>
    </source>
</reference>
<evidence type="ECO:0000313" key="3">
    <source>
        <dbReference type="EMBL" id="MEG3185185.1"/>
    </source>
</evidence>
<dbReference type="PANTHER" id="PTHR12526">
    <property type="entry name" value="GLYCOSYLTRANSFERASE"/>
    <property type="match status" value="1"/>
</dbReference>
<dbReference type="EC" id="2.4.-.-" evidence="3"/>
<feature type="compositionally biased region" description="Low complexity" evidence="1">
    <location>
        <begin position="93"/>
        <end position="111"/>
    </location>
</feature>
<dbReference type="SUPFAM" id="SSF53756">
    <property type="entry name" value="UDP-Glycosyltransferase/glycogen phosphorylase"/>
    <property type="match status" value="1"/>
</dbReference>
<name>A0ABU7Z1U9_9GAMM</name>
<evidence type="ECO:0000259" key="2">
    <source>
        <dbReference type="Pfam" id="PF13439"/>
    </source>
</evidence>
<feature type="domain" description="Glycosyltransferase subfamily 4-like N-terminal" evidence="2">
    <location>
        <begin position="121"/>
        <end position="248"/>
    </location>
</feature>
<dbReference type="InterPro" id="IPR028098">
    <property type="entry name" value="Glyco_trans_4-like_N"/>
</dbReference>
<dbReference type="Pfam" id="PF13439">
    <property type="entry name" value="Glyco_transf_4"/>
    <property type="match status" value="1"/>
</dbReference>
<keyword evidence="3" id="KW-0328">Glycosyltransferase</keyword>
<dbReference type="GO" id="GO:0016757">
    <property type="term" value="F:glycosyltransferase activity"/>
    <property type="evidence" value="ECO:0007669"/>
    <property type="project" value="UniProtKB-KW"/>
</dbReference>
<comment type="caution">
    <text evidence="3">The sequence shown here is derived from an EMBL/GenBank/DDBJ whole genome shotgun (WGS) entry which is preliminary data.</text>
</comment>
<dbReference type="RefSeq" id="WP_332618301.1">
    <property type="nucleotide sequence ID" value="NZ_JAXGFP010000008.1"/>
</dbReference>
<dbReference type="EMBL" id="JAXGFP010000008">
    <property type="protein sequence ID" value="MEG3185185.1"/>
    <property type="molecule type" value="Genomic_DNA"/>
</dbReference>
<dbReference type="PANTHER" id="PTHR12526:SF600">
    <property type="entry name" value="GLYCOSYL TRANSFERASE GROUP 1"/>
    <property type="match status" value="1"/>
</dbReference>
<feature type="region of interest" description="Disordered" evidence="1">
    <location>
        <begin position="91"/>
        <end position="113"/>
    </location>
</feature>